<dbReference type="Proteomes" id="UP001627154">
    <property type="component" value="Unassembled WGS sequence"/>
</dbReference>
<comment type="caution">
    <text evidence="1">The sequence shown here is derived from an EMBL/GenBank/DDBJ whole genome shotgun (WGS) entry which is preliminary data.</text>
</comment>
<reference evidence="1 2" key="1">
    <citation type="journal article" date="2024" name="bioRxiv">
        <title>A reference genome for Trichogramma kaykai: A tiny desert-dwelling parasitoid wasp with competing sex-ratio distorters.</title>
        <authorList>
            <person name="Culotta J."/>
            <person name="Lindsey A.R."/>
        </authorList>
    </citation>
    <scope>NUCLEOTIDE SEQUENCE [LARGE SCALE GENOMIC DNA]</scope>
    <source>
        <strain evidence="1 2">KSX58</strain>
    </source>
</reference>
<evidence type="ECO:0008006" key="3">
    <source>
        <dbReference type="Google" id="ProtNLM"/>
    </source>
</evidence>
<sequence length="339" mass="40005">MLSRNLSALVRFSVRKLTTQAAASNAAEYSIPTPESVYKTDPAPYFFNEEVQQLLLKVTRPDPSRVFRRQLDGRSLEAPEYKFMTDEDLAKAREEAHKKMIDLLQMPPIVKVRKDNVKILKRDEELVGYSTHKFVFTDTTFGVSNKKRIIVVREPNGDLRTANYEERDRLNQIYFPIAGREVYPPKMFQPEHLEPILDREDYDFILNRVCVQFDPDHPEFHRVSQLTYDRIYEKGHYEKLRSTRHYGPMVFYLTWCKKIDNLLIENIAQEFIEDAALTIKLYYILHPSDNVPKGVDNIKLIQHYLDNDCNSQCKRRLDNTLKMHLELESERKKVNEDLD</sequence>
<dbReference type="EMBL" id="JBJJXI010000058">
    <property type="protein sequence ID" value="KAL3399238.1"/>
    <property type="molecule type" value="Genomic_DNA"/>
</dbReference>
<dbReference type="AlphaFoldDB" id="A0ABD2X324"/>
<name>A0ABD2X324_9HYME</name>
<protein>
    <recommendedName>
        <fullName evidence="3">28S ribosomal protein S22, mitochondrial</fullName>
    </recommendedName>
</protein>
<dbReference type="InterPro" id="IPR019374">
    <property type="entry name" value="Ribosomal_mS22"/>
</dbReference>
<gene>
    <name evidence="1" type="ORF">TKK_007433</name>
</gene>
<proteinExistence type="predicted"/>
<evidence type="ECO:0000313" key="1">
    <source>
        <dbReference type="EMBL" id="KAL3399238.1"/>
    </source>
</evidence>
<organism evidence="1 2">
    <name type="scientific">Trichogramma kaykai</name>
    <dbReference type="NCBI Taxonomy" id="54128"/>
    <lineage>
        <taxon>Eukaryota</taxon>
        <taxon>Metazoa</taxon>
        <taxon>Ecdysozoa</taxon>
        <taxon>Arthropoda</taxon>
        <taxon>Hexapoda</taxon>
        <taxon>Insecta</taxon>
        <taxon>Pterygota</taxon>
        <taxon>Neoptera</taxon>
        <taxon>Endopterygota</taxon>
        <taxon>Hymenoptera</taxon>
        <taxon>Apocrita</taxon>
        <taxon>Proctotrupomorpha</taxon>
        <taxon>Chalcidoidea</taxon>
        <taxon>Trichogrammatidae</taxon>
        <taxon>Trichogramma</taxon>
    </lineage>
</organism>
<dbReference type="Pfam" id="PF10245">
    <property type="entry name" value="MRP-S22"/>
    <property type="match status" value="1"/>
</dbReference>
<dbReference type="PANTHER" id="PTHR13071">
    <property type="entry name" value="MITOCHONDRIAL 28S RIBOSOMAL PROTEIN S22"/>
    <property type="match status" value="1"/>
</dbReference>
<dbReference type="PANTHER" id="PTHR13071:SF4">
    <property type="entry name" value="SMALL RIBOSOMAL SUBUNIT PROTEIN MS22"/>
    <property type="match status" value="1"/>
</dbReference>
<evidence type="ECO:0000313" key="2">
    <source>
        <dbReference type="Proteomes" id="UP001627154"/>
    </source>
</evidence>
<keyword evidence="2" id="KW-1185">Reference proteome</keyword>
<accession>A0ABD2X324</accession>